<accession>A0A1G2RDV6</accession>
<dbReference type="GO" id="GO:0009252">
    <property type="term" value="P:peptidoglycan biosynthetic process"/>
    <property type="evidence" value="ECO:0007669"/>
    <property type="project" value="UniProtKB-UniRule"/>
</dbReference>
<comment type="subcellular location">
    <subcellularLocation>
        <location evidence="1 12">Cytoplasm</location>
    </subcellularLocation>
</comment>
<evidence type="ECO:0000256" key="11">
    <source>
        <dbReference type="ARBA" id="ARBA00047527"/>
    </source>
</evidence>
<feature type="domain" description="Enolpyruvate transferase" evidence="13">
    <location>
        <begin position="12"/>
        <end position="412"/>
    </location>
</feature>
<dbReference type="InterPro" id="IPR005750">
    <property type="entry name" value="UDP_GlcNAc_COvinyl_MurA"/>
</dbReference>
<organism evidence="14 15">
    <name type="scientific">Candidatus Wildermuthbacteria bacterium RIFCSPHIGHO2_12_FULL_40_12</name>
    <dbReference type="NCBI Taxonomy" id="1802457"/>
    <lineage>
        <taxon>Bacteria</taxon>
        <taxon>Candidatus Wildermuthiibacteriota</taxon>
    </lineage>
</organism>
<dbReference type="InterPro" id="IPR050068">
    <property type="entry name" value="MurA_subfamily"/>
</dbReference>
<protein>
    <recommendedName>
        <fullName evidence="12">UDP-N-acetylglucosamine 1-carboxyvinyltransferase</fullName>
        <ecNumber evidence="12">2.5.1.7</ecNumber>
    </recommendedName>
    <alternativeName>
        <fullName evidence="12">Enoylpyruvate transferase</fullName>
    </alternativeName>
    <alternativeName>
        <fullName evidence="12">UDP-N-acetylglucosamine enolpyruvyl transferase</fullName>
        <shortName evidence="12">EPT</shortName>
    </alternativeName>
</protein>
<dbReference type="STRING" id="1802457.A3F15_00650"/>
<dbReference type="PANTHER" id="PTHR43783">
    <property type="entry name" value="UDP-N-ACETYLGLUCOSAMINE 1-CARBOXYVINYLTRANSFERASE"/>
    <property type="match status" value="1"/>
</dbReference>
<comment type="caution">
    <text evidence="14">The sequence shown here is derived from an EMBL/GenBank/DDBJ whole genome shotgun (WGS) entry which is preliminary data.</text>
</comment>
<evidence type="ECO:0000256" key="7">
    <source>
        <dbReference type="ARBA" id="ARBA00022984"/>
    </source>
</evidence>
<keyword evidence="4 12" id="KW-0132">Cell division</keyword>
<keyword evidence="9 12" id="KW-0961">Cell wall biogenesis/degradation</keyword>
<dbReference type="GO" id="GO:0051301">
    <property type="term" value="P:cell division"/>
    <property type="evidence" value="ECO:0007669"/>
    <property type="project" value="UniProtKB-KW"/>
</dbReference>
<keyword evidence="8 12" id="KW-0131">Cell cycle</keyword>
<evidence type="ECO:0000256" key="2">
    <source>
        <dbReference type="ARBA" id="ARBA00004752"/>
    </source>
</evidence>
<dbReference type="SUPFAM" id="SSF55205">
    <property type="entry name" value="EPT/RTPC-like"/>
    <property type="match status" value="1"/>
</dbReference>
<reference evidence="14 15" key="1">
    <citation type="journal article" date="2016" name="Nat. Commun.">
        <title>Thousands of microbial genomes shed light on interconnected biogeochemical processes in an aquifer system.</title>
        <authorList>
            <person name="Anantharaman K."/>
            <person name="Brown C.T."/>
            <person name="Hug L.A."/>
            <person name="Sharon I."/>
            <person name="Castelle C.J."/>
            <person name="Probst A.J."/>
            <person name="Thomas B.C."/>
            <person name="Singh A."/>
            <person name="Wilkins M.J."/>
            <person name="Karaoz U."/>
            <person name="Brodie E.L."/>
            <person name="Williams K.H."/>
            <person name="Hubbard S.S."/>
            <person name="Banfield J.F."/>
        </authorList>
    </citation>
    <scope>NUCLEOTIDE SEQUENCE [LARGE SCALE GENOMIC DNA]</scope>
</reference>
<dbReference type="InterPro" id="IPR013792">
    <property type="entry name" value="RNA3'P_cycl/enolpyr_Trfase_a/b"/>
</dbReference>
<dbReference type="PANTHER" id="PTHR43783:SF1">
    <property type="entry name" value="UDP-N-ACETYLGLUCOSAMINE 1-CARBOXYVINYLTRANSFERASE"/>
    <property type="match status" value="1"/>
</dbReference>
<dbReference type="CDD" id="cd01555">
    <property type="entry name" value="UdpNAET"/>
    <property type="match status" value="1"/>
</dbReference>
<evidence type="ECO:0000313" key="14">
    <source>
        <dbReference type="EMBL" id="OHA71026.1"/>
    </source>
</evidence>
<feature type="binding site" evidence="12">
    <location>
        <position position="98"/>
    </location>
    <ligand>
        <name>UDP-N-acetyl-alpha-D-glucosamine</name>
        <dbReference type="ChEBI" id="CHEBI:57705"/>
    </ligand>
</feature>
<evidence type="ECO:0000256" key="8">
    <source>
        <dbReference type="ARBA" id="ARBA00023306"/>
    </source>
</evidence>
<dbReference type="GO" id="GO:0008360">
    <property type="term" value="P:regulation of cell shape"/>
    <property type="evidence" value="ECO:0007669"/>
    <property type="project" value="UniProtKB-KW"/>
</dbReference>
<evidence type="ECO:0000256" key="4">
    <source>
        <dbReference type="ARBA" id="ARBA00022618"/>
    </source>
</evidence>
<comment type="pathway">
    <text evidence="2 12">Cell wall biogenesis; peptidoglycan biosynthesis.</text>
</comment>
<dbReference type="GO" id="GO:0005737">
    <property type="term" value="C:cytoplasm"/>
    <property type="evidence" value="ECO:0007669"/>
    <property type="project" value="UniProtKB-SubCell"/>
</dbReference>
<dbReference type="GO" id="GO:0071555">
    <property type="term" value="P:cell wall organization"/>
    <property type="evidence" value="ECO:0007669"/>
    <property type="project" value="UniProtKB-KW"/>
</dbReference>
<comment type="caution">
    <text evidence="12">Lacks conserved residue(s) required for the propagation of feature annotation.</text>
</comment>
<keyword evidence="7 12" id="KW-0573">Peptidoglycan synthesis</keyword>
<dbReference type="Pfam" id="PF00275">
    <property type="entry name" value="EPSP_synthase"/>
    <property type="match status" value="1"/>
</dbReference>
<evidence type="ECO:0000256" key="5">
    <source>
        <dbReference type="ARBA" id="ARBA00022679"/>
    </source>
</evidence>
<dbReference type="NCBIfam" id="TIGR01072">
    <property type="entry name" value="murA"/>
    <property type="match status" value="1"/>
</dbReference>
<feature type="binding site" evidence="12">
    <location>
        <begin position="26"/>
        <end position="27"/>
    </location>
    <ligand>
        <name>phosphoenolpyruvate</name>
        <dbReference type="ChEBI" id="CHEBI:58702"/>
    </ligand>
</feature>
<dbReference type="GO" id="GO:0008760">
    <property type="term" value="F:UDP-N-acetylglucosamine 1-carboxyvinyltransferase activity"/>
    <property type="evidence" value="ECO:0007669"/>
    <property type="project" value="UniProtKB-UniRule"/>
</dbReference>
<dbReference type="InterPro" id="IPR001986">
    <property type="entry name" value="Enolpyruvate_Tfrase_dom"/>
</dbReference>
<dbReference type="HAMAP" id="MF_00111">
    <property type="entry name" value="MurA"/>
    <property type="match status" value="1"/>
</dbReference>
<dbReference type="EMBL" id="MHUC01000013">
    <property type="protein sequence ID" value="OHA71026.1"/>
    <property type="molecule type" value="Genomic_DNA"/>
</dbReference>
<comment type="catalytic activity">
    <reaction evidence="11 12">
        <text>phosphoenolpyruvate + UDP-N-acetyl-alpha-D-glucosamine = UDP-N-acetyl-3-O-(1-carboxyvinyl)-alpha-D-glucosamine + phosphate</text>
        <dbReference type="Rhea" id="RHEA:18681"/>
        <dbReference type="ChEBI" id="CHEBI:43474"/>
        <dbReference type="ChEBI" id="CHEBI:57705"/>
        <dbReference type="ChEBI" id="CHEBI:58702"/>
        <dbReference type="ChEBI" id="CHEBI:68483"/>
        <dbReference type="EC" id="2.5.1.7"/>
    </reaction>
</comment>
<dbReference type="Gene3D" id="3.65.10.10">
    <property type="entry name" value="Enolpyruvate transferase domain"/>
    <property type="match status" value="2"/>
</dbReference>
<evidence type="ECO:0000256" key="12">
    <source>
        <dbReference type="HAMAP-Rule" id="MF_00111"/>
    </source>
</evidence>
<evidence type="ECO:0000256" key="9">
    <source>
        <dbReference type="ARBA" id="ARBA00023316"/>
    </source>
</evidence>
<dbReference type="NCBIfam" id="NF006873">
    <property type="entry name" value="PRK09369.1"/>
    <property type="match status" value="1"/>
</dbReference>
<proteinExistence type="inferred from homology"/>
<evidence type="ECO:0000313" key="15">
    <source>
        <dbReference type="Proteomes" id="UP000177078"/>
    </source>
</evidence>
<gene>
    <name evidence="12" type="primary">murA</name>
    <name evidence="14" type="ORF">A3F15_00650</name>
</gene>
<dbReference type="AlphaFoldDB" id="A0A1G2RDV6"/>
<evidence type="ECO:0000259" key="13">
    <source>
        <dbReference type="Pfam" id="PF00275"/>
    </source>
</evidence>
<keyword evidence="5 12" id="KW-0808">Transferase</keyword>
<evidence type="ECO:0000256" key="6">
    <source>
        <dbReference type="ARBA" id="ARBA00022960"/>
    </source>
</evidence>
<comment type="similarity">
    <text evidence="10 12">Belongs to the EPSP synthase family. MurA subfamily.</text>
</comment>
<evidence type="ECO:0000256" key="1">
    <source>
        <dbReference type="ARBA" id="ARBA00004496"/>
    </source>
</evidence>
<evidence type="ECO:0000256" key="10">
    <source>
        <dbReference type="ARBA" id="ARBA00038367"/>
    </source>
</evidence>
<dbReference type="UniPathway" id="UPA00219"/>
<dbReference type="EC" id="2.5.1.7" evidence="12"/>
<evidence type="ECO:0000256" key="3">
    <source>
        <dbReference type="ARBA" id="ARBA00022490"/>
    </source>
</evidence>
<dbReference type="GO" id="GO:0019277">
    <property type="term" value="P:UDP-N-acetylgalactosamine biosynthetic process"/>
    <property type="evidence" value="ECO:0007669"/>
    <property type="project" value="InterPro"/>
</dbReference>
<comment type="function">
    <text evidence="12">Cell wall formation. Adds enolpyruvyl to UDP-N-acetylglucosamine.</text>
</comment>
<dbReference type="Proteomes" id="UP000177078">
    <property type="component" value="Unassembled WGS sequence"/>
</dbReference>
<keyword evidence="6 12" id="KW-0133">Cell shape</keyword>
<feature type="binding site" evidence="12">
    <location>
        <position position="310"/>
    </location>
    <ligand>
        <name>UDP-N-acetyl-alpha-D-glucosamine</name>
        <dbReference type="ChEBI" id="CHEBI:57705"/>
    </ligand>
</feature>
<name>A0A1G2RDV6_9BACT</name>
<feature type="binding site" evidence="12">
    <location>
        <position position="332"/>
    </location>
    <ligand>
        <name>UDP-N-acetyl-alpha-D-glucosamine</name>
        <dbReference type="ChEBI" id="CHEBI:57705"/>
    </ligand>
</feature>
<feature type="active site" description="Proton donor" evidence="12">
    <location>
        <position position="122"/>
    </location>
</feature>
<sequence>MFRTAEKFVIGGGRPLEGEIEVRGAKNAAASILPAVLLTDQECVIDNIPLVQDVLNLIDILKSLGAQVEWLDTRKIKISPGAKIDVAAMDFKKASAIRMSVLLIGALLPRINHFKIAKPGGDRIGLRPISTHIEALRKLGVSIEEEGSFYKISSDNMQGKEIVLREFSVTATENLMMASTLISGKTIIKGAAAEPHIQNLGEMLNKMGAKIAGLGTHTIIIEGVKKLGGVSHSVIPDPNEAGTFIMAGAITPGQVRVKGAISTHMDVFIDKLEEIGINLKKEEEAIIVDYSPELNPVRVQALPYPGFPTDLLPPLVPLLTQAKGKSLVHDPLYENRLSYTHELRKMGADIEMVDPHRAIVFGKTELTGQRIESGDIRAGAALIIAGLMAKGNTTIENIHQIDRGYEKIEERLQGLGADIKRTE</sequence>
<keyword evidence="3 12" id="KW-0963">Cytoplasm</keyword>
<dbReference type="InterPro" id="IPR036968">
    <property type="entry name" value="Enolpyruvate_Tfrase_sf"/>
</dbReference>